<reference evidence="12 13" key="1">
    <citation type="submission" date="2013-10" db="EMBL/GenBank/DDBJ databases">
        <title>Antibiotic resistance diversity of beta-lactamase producers in the General Hospital Vienna.</title>
        <authorList>
            <person name="Barisic I."/>
            <person name="Mitteregger D."/>
            <person name="Hirschl A.M."/>
            <person name="Noehammer C."/>
            <person name="Wiesinger-Mayr H."/>
        </authorList>
    </citation>
    <scope>NUCLEOTIDE SEQUENCE [LARGE SCALE GENOMIC DNA]</scope>
    <source>
        <strain evidence="12 13">ISC11</strain>
    </source>
</reference>
<dbReference type="AlphaFoldDB" id="A0A7G2IUC1"/>
<dbReference type="InterPro" id="IPR039426">
    <property type="entry name" value="TonB-dep_rcpt-like"/>
</dbReference>
<dbReference type="SUPFAM" id="SSF56935">
    <property type="entry name" value="Porins"/>
    <property type="match status" value="1"/>
</dbReference>
<dbReference type="GO" id="GO:0044718">
    <property type="term" value="P:siderophore transmembrane transport"/>
    <property type="evidence" value="ECO:0007669"/>
    <property type="project" value="TreeGrafter"/>
</dbReference>
<evidence type="ECO:0000259" key="11">
    <source>
        <dbReference type="Pfam" id="PF05171"/>
    </source>
</evidence>
<dbReference type="Proteomes" id="UP000019194">
    <property type="component" value="Unassembled WGS sequence"/>
</dbReference>
<dbReference type="SUPFAM" id="SSF144064">
    <property type="entry name" value="Heme iron utilization protein-like"/>
    <property type="match status" value="1"/>
</dbReference>
<dbReference type="CDD" id="cd16831">
    <property type="entry name" value="HemS-like_C"/>
    <property type="match status" value="1"/>
</dbReference>
<evidence type="ECO:0000256" key="1">
    <source>
        <dbReference type="ARBA" id="ARBA00004571"/>
    </source>
</evidence>
<dbReference type="NCBIfam" id="TIGR01785">
    <property type="entry name" value="TonB-hemin"/>
    <property type="match status" value="1"/>
</dbReference>
<evidence type="ECO:0000259" key="10">
    <source>
        <dbReference type="Pfam" id="PF00593"/>
    </source>
</evidence>
<dbReference type="InterPro" id="IPR036942">
    <property type="entry name" value="Beta-barrel_TonB_sf"/>
</dbReference>
<evidence type="ECO:0000256" key="6">
    <source>
        <dbReference type="ARBA" id="ARBA00023077"/>
    </source>
</evidence>
<dbReference type="GO" id="GO:0015344">
    <property type="term" value="F:siderophore uptake transmembrane transporter activity"/>
    <property type="evidence" value="ECO:0007669"/>
    <property type="project" value="TreeGrafter"/>
</dbReference>
<name>A0A7G2IUC1_CITFR</name>
<comment type="caution">
    <text evidence="12">The sequence shown here is derived from an EMBL/GenBank/DDBJ whole genome shotgun (WGS) entry which is preliminary data.</text>
</comment>
<evidence type="ECO:0000256" key="8">
    <source>
        <dbReference type="ARBA" id="ARBA00023237"/>
    </source>
</evidence>
<keyword evidence="5 9" id="KW-0812">Transmembrane</keyword>
<keyword evidence="3 9" id="KW-0813">Transport</keyword>
<evidence type="ECO:0000256" key="7">
    <source>
        <dbReference type="ARBA" id="ARBA00023136"/>
    </source>
</evidence>
<dbReference type="PANTHER" id="PTHR30069:SF41">
    <property type="entry name" value="HEME_HEMOPEXIN UTILIZATION PROTEIN C"/>
    <property type="match status" value="1"/>
</dbReference>
<evidence type="ECO:0000313" key="12">
    <source>
        <dbReference type="EMBL" id="CDL40282.1"/>
    </source>
</evidence>
<feature type="domain" description="Haemin-degrading HemS/ChuX" evidence="11">
    <location>
        <begin position="623"/>
        <end position="754"/>
    </location>
</feature>
<dbReference type="GO" id="GO:0015232">
    <property type="term" value="F:heme transmembrane transporter activity"/>
    <property type="evidence" value="ECO:0007669"/>
    <property type="project" value="InterPro"/>
</dbReference>
<comment type="subcellular location">
    <subcellularLocation>
        <location evidence="1 9">Cell outer membrane</location>
        <topology evidence="1 9">Multi-pass membrane protein</topology>
    </subcellularLocation>
</comment>
<accession>A0A7G2IUC1</accession>
<evidence type="ECO:0000313" key="13">
    <source>
        <dbReference type="Proteomes" id="UP000019194"/>
    </source>
</evidence>
<keyword evidence="12" id="KW-0675">Receptor</keyword>
<protein>
    <submittedName>
        <fullName evidence="12">TonB-dependent hemin, ferrichrome receptor</fullName>
    </submittedName>
</protein>
<dbReference type="CDD" id="cd01347">
    <property type="entry name" value="ligand_gated_channel"/>
    <property type="match status" value="1"/>
</dbReference>
<evidence type="ECO:0000256" key="2">
    <source>
        <dbReference type="ARBA" id="ARBA00009810"/>
    </source>
</evidence>
<evidence type="ECO:0000256" key="4">
    <source>
        <dbReference type="ARBA" id="ARBA00022452"/>
    </source>
</evidence>
<sequence>MADASNPMTNRSTIQRDAQLTYSLAPADNDWLNADARIYWSEARINAQNADNTGEFRKQTTKGGKIDNRSRLFTDSFASHLLTYGGEYYRQEQQPGGSTTGFPEAKIDFSSGWLQDEITLRDLPVTLLGGTRYDSYRGSSDGYEDVDADKWSSRAGLTVTPADWLMLFGSYAQAFRAPTMGEMYNDAKHFSIGRFYTNYWVPNPNLRPETNETQEYGFGLRFDDLLMASDALEFKASYFDTKAKDYISTSVDFAAATTMSYNVPNAKIWGWDVMAKYTADLFSLDMAYNRTRGKDTDTGEYISSINPDTVTSKLNVPVAHSGFSVGWIGTFADRSTHISSTYTKQPGYAVNDFYVSYQGQQALKGMTTTLVLGNAFDKEYWSPQGIPQDGRNGKIFRELSVVITFPRIAGAAIWKEETMNHYTRWLELKKENPGKYARDIAGLMNISEAELTFARVGHDAWRLRGEVREILGALEAVGETKCICRNEYAVHEQVGAFTNQHLNGHAGLVLNPRALDLRLFLNQWASAFHISETTAHGERQSIQFFDHQGDALLKVYTTQNTLVEEWAALLTRFIFAENPPLVLQPVNNSVPAAVTVDAQTVDQEWRAMTDVHQFFGLLKRHDLTRQQAFNLVGDDLACKVSNSALAQLLDSARQDGNEIMVFVGNRGCVQIFTGVIEKLVPMKGWLNIFNPTFTLHLLEESVAETWVTRKPTADGHVTSLELFAADGTQIAQLYGQRTEGEPEQTQWRAQIDALTPKGLAA</sequence>
<dbReference type="EMBL" id="CBWP010000071">
    <property type="protein sequence ID" value="CDL40282.1"/>
    <property type="molecule type" value="Genomic_DNA"/>
</dbReference>
<evidence type="ECO:0000256" key="5">
    <source>
        <dbReference type="ARBA" id="ARBA00022692"/>
    </source>
</evidence>
<evidence type="ECO:0000256" key="9">
    <source>
        <dbReference type="PROSITE-ProRule" id="PRU01360"/>
    </source>
</evidence>
<feature type="domain" description="TonB-dependent receptor-like beta-barrel" evidence="10">
    <location>
        <begin position="14"/>
        <end position="365"/>
    </location>
</feature>
<keyword evidence="4 9" id="KW-1134">Transmembrane beta strand</keyword>
<dbReference type="CDD" id="cd16830">
    <property type="entry name" value="HemS-like_N"/>
    <property type="match status" value="1"/>
</dbReference>
<dbReference type="PROSITE" id="PS52016">
    <property type="entry name" value="TONB_DEPENDENT_REC_3"/>
    <property type="match status" value="1"/>
</dbReference>
<comment type="similarity">
    <text evidence="2 9">Belongs to the TonB-dependent receptor family.</text>
</comment>
<dbReference type="Pfam" id="PF00593">
    <property type="entry name" value="TonB_dep_Rec_b-barrel"/>
    <property type="match status" value="1"/>
</dbReference>
<organism evidence="12 13">
    <name type="scientific">Citrobacter freundii</name>
    <dbReference type="NCBI Taxonomy" id="546"/>
    <lineage>
        <taxon>Bacteria</taxon>
        <taxon>Pseudomonadati</taxon>
        <taxon>Pseudomonadota</taxon>
        <taxon>Gammaproteobacteria</taxon>
        <taxon>Enterobacterales</taxon>
        <taxon>Enterobacteriaceae</taxon>
        <taxon>Citrobacter</taxon>
        <taxon>Citrobacter freundii complex</taxon>
    </lineage>
</organism>
<dbReference type="InterPro" id="IPR007845">
    <property type="entry name" value="HemS/ChuX_dom"/>
</dbReference>
<keyword evidence="6" id="KW-0798">TonB box</keyword>
<dbReference type="InterPro" id="IPR000531">
    <property type="entry name" value="Beta-barrel_TonB"/>
</dbReference>
<dbReference type="Gene3D" id="3.40.1570.10">
    <property type="entry name" value="HemS/ChuS/ChuX like domains"/>
    <property type="match status" value="2"/>
</dbReference>
<keyword evidence="8 9" id="KW-0998">Cell outer membrane</keyword>
<dbReference type="PANTHER" id="PTHR30069">
    <property type="entry name" value="TONB-DEPENDENT OUTER MEMBRANE RECEPTOR"/>
    <property type="match status" value="1"/>
</dbReference>
<proteinExistence type="inferred from homology"/>
<dbReference type="InterPro" id="IPR053733">
    <property type="entry name" value="Heme_Transport_Util_sf"/>
</dbReference>
<dbReference type="InterPro" id="IPR011276">
    <property type="entry name" value="TonB_haem/Hb_rcpt"/>
</dbReference>
<feature type="domain" description="Haemin-degrading HemS/ChuX" evidence="11">
    <location>
        <begin position="445"/>
        <end position="573"/>
    </location>
</feature>
<dbReference type="Pfam" id="PF05171">
    <property type="entry name" value="HemS"/>
    <property type="match status" value="2"/>
</dbReference>
<dbReference type="GO" id="GO:0009279">
    <property type="term" value="C:cell outer membrane"/>
    <property type="evidence" value="ECO:0007669"/>
    <property type="project" value="UniProtKB-SubCell"/>
</dbReference>
<evidence type="ECO:0000256" key="3">
    <source>
        <dbReference type="ARBA" id="ARBA00022448"/>
    </source>
</evidence>
<dbReference type="Gene3D" id="2.40.170.20">
    <property type="entry name" value="TonB-dependent receptor, beta-barrel domain"/>
    <property type="match status" value="1"/>
</dbReference>
<keyword evidence="7 9" id="KW-0472">Membrane</keyword>